<name>A0ABQ5PBA6_9ACTN</name>
<keyword evidence="2" id="KW-1185">Reference proteome</keyword>
<sequence>MALSSGQVKVLEAIKAGQSASRWVAADDLDASRKHVVALVAEGLIEERGTGARGLAVRLTAEGQDALAYREGRLASRDGTSEQPPGTRAVELTPTEFAAVRHFVAIADSLHKPPAEGLAEAVLTARYVPEGSRHVLLLTRAQVKSLAYAMHLEGLALSRTAAHRLSHYGVWYKPVPR</sequence>
<gene>
    <name evidence="1" type="ORF">SYYSPA8_36225</name>
</gene>
<dbReference type="RefSeq" id="WP_323451792.1">
    <property type="nucleotide sequence ID" value="NZ_BSBI01000025.1"/>
</dbReference>
<comment type="caution">
    <text evidence="1">The sequence shown here is derived from an EMBL/GenBank/DDBJ whole genome shotgun (WGS) entry which is preliminary data.</text>
</comment>
<dbReference type="Proteomes" id="UP001291653">
    <property type="component" value="Unassembled WGS sequence"/>
</dbReference>
<evidence type="ECO:0000313" key="2">
    <source>
        <dbReference type="Proteomes" id="UP001291653"/>
    </source>
</evidence>
<accession>A0ABQ5PBA6</accession>
<organism evidence="1 2">
    <name type="scientific">Streptomyces yaizuensis</name>
    <dbReference type="NCBI Taxonomy" id="2989713"/>
    <lineage>
        <taxon>Bacteria</taxon>
        <taxon>Bacillati</taxon>
        <taxon>Actinomycetota</taxon>
        <taxon>Actinomycetes</taxon>
        <taxon>Kitasatosporales</taxon>
        <taxon>Streptomycetaceae</taxon>
        <taxon>Streptomyces</taxon>
    </lineage>
</organism>
<reference evidence="1 2" key="1">
    <citation type="submission" date="2022-10" db="EMBL/GenBank/DDBJ databases">
        <title>Draft genome sequence of Streptomyces sp. YSPA8.</title>
        <authorList>
            <person name="Moriuchi R."/>
            <person name="Dohra H."/>
            <person name="Yamamura H."/>
            <person name="Kodani S."/>
        </authorList>
    </citation>
    <scope>NUCLEOTIDE SEQUENCE [LARGE SCALE GENOMIC DNA]</scope>
    <source>
        <strain evidence="1 2">YSPA8</strain>
    </source>
</reference>
<dbReference type="EMBL" id="BSBI01000025">
    <property type="protein sequence ID" value="GLF99864.1"/>
    <property type="molecule type" value="Genomic_DNA"/>
</dbReference>
<proteinExistence type="predicted"/>
<protein>
    <submittedName>
        <fullName evidence="1">DUF6417 family protein</fullName>
    </submittedName>
</protein>
<evidence type="ECO:0000313" key="1">
    <source>
        <dbReference type="EMBL" id="GLF99864.1"/>
    </source>
</evidence>